<name>A0A7G2CJP4_9TRYP</name>
<reference evidence="2 3" key="1">
    <citation type="submission" date="2020-08" db="EMBL/GenBank/DDBJ databases">
        <authorList>
            <person name="Newling K."/>
            <person name="Davey J."/>
            <person name="Forrester S."/>
        </authorList>
    </citation>
    <scope>NUCLEOTIDE SEQUENCE [LARGE SCALE GENOMIC DNA]</scope>
    <source>
        <strain evidence="3">Crithidia deanei Carvalho (ATCC PRA-265)</strain>
    </source>
</reference>
<keyword evidence="3" id="KW-1185">Reference proteome</keyword>
<feature type="compositionally biased region" description="Basic and acidic residues" evidence="1">
    <location>
        <begin position="282"/>
        <end position="293"/>
    </location>
</feature>
<dbReference type="VEuPathDB" id="TriTrypDB:ADEAN_000597100"/>
<evidence type="ECO:0000256" key="1">
    <source>
        <dbReference type="SAM" id="MobiDB-lite"/>
    </source>
</evidence>
<organism evidence="2 3">
    <name type="scientific">Angomonas deanei</name>
    <dbReference type="NCBI Taxonomy" id="59799"/>
    <lineage>
        <taxon>Eukaryota</taxon>
        <taxon>Discoba</taxon>
        <taxon>Euglenozoa</taxon>
        <taxon>Kinetoplastea</taxon>
        <taxon>Metakinetoplastina</taxon>
        <taxon>Trypanosomatida</taxon>
        <taxon>Trypanosomatidae</taxon>
        <taxon>Strigomonadinae</taxon>
        <taxon>Angomonas</taxon>
    </lineage>
</organism>
<protein>
    <submittedName>
        <fullName evidence="2">Uncharacterized protein</fullName>
    </submittedName>
</protein>
<evidence type="ECO:0000313" key="2">
    <source>
        <dbReference type="EMBL" id="CAD2218482.1"/>
    </source>
</evidence>
<feature type="region of interest" description="Disordered" evidence="1">
    <location>
        <begin position="336"/>
        <end position="403"/>
    </location>
</feature>
<sequence>MKNSSSSEEMKNCPNQNGETESSSTGDNCTNGSNKQKKKVAFKLHNDQEELPTTKKVKKTTITVNNEDRKAEVEALHALARQRQDNLVKVVNELGYDVVSTPTMLKNSALEGAEKIPDCPRSGPSSRLDSSSNSSTHPVPAPQRRGSDSDSCASSESLQSELISQLVWLDAFHNSTDHAVEAEQREREATSAANQPSSRRTGTEHRSEGSTSGGAAGVRRGSAPEESTDAQRGTSPLVSRTNSYSFFGYMNDVPVLVTDPIRLGANESSSVRRSSQPPRFGGDGDRSDGENMERSSSPFYARNAPPHQRIGSFTNRSNSETPNRLFGVAQQTRLYTGGITHGGGSPPTAMARSSHNNSNNPNSNNMGMGNFFLNQSSLSPNTPSGLMMGHRSSTNTDNSSSNSRVFISPVAVNGLELSGNNLHQYDGSIL</sequence>
<feature type="compositionally biased region" description="Basic and acidic residues" evidence="1">
    <location>
        <begin position="178"/>
        <end position="189"/>
    </location>
</feature>
<feature type="region of interest" description="Disordered" evidence="1">
    <location>
        <begin position="109"/>
        <end position="156"/>
    </location>
</feature>
<evidence type="ECO:0000313" key="3">
    <source>
        <dbReference type="Proteomes" id="UP000515908"/>
    </source>
</evidence>
<dbReference type="EMBL" id="LR877155">
    <property type="protein sequence ID" value="CAD2218482.1"/>
    <property type="molecule type" value="Genomic_DNA"/>
</dbReference>
<accession>A0A7G2CJP4</accession>
<feature type="region of interest" description="Disordered" evidence="1">
    <location>
        <begin position="1"/>
        <end position="68"/>
    </location>
</feature>
<feature type="compositionally biased region" description="Low complexity" evidence="1">
    <location>
        <begin position="122"/>
        <end position="135"/>
    </location>
</feature>
<dbReference type="Proteomes" id="UP000515908">
    <property type="component" value="Chromosome 11"/>
</dbReference>
<feature type="compositionally biased region" description="Polar residues" evidence="1">
    <location>
        <begin position="1"/>
        <end position="34"/>
    </location>
</feature>
<feature type="compositionally biased region" description="Polar residues" evidence="1">
    <location>
        <begin position="375"/>
        <end position="384"/>
    </location>
</feature>
<proteinExistence type="predicted"/>
<feature type="compositionally biased region" description="Polar residues" evidence="1">
    <location>
        <begin position="311"/>
        <end position="322"/>
    </location>
</feature>
<feature type="region of interest" description="Disordered" evidence="1">
    <location>
        <begin position="178"/>
        <end position="238"/>
    </location>
</feature>
<gene>
    <name evidence="2" type="ORF">ADEAN_000597100</name>
</gene>
<dbReference type="AlphaFoldDB" id="A0A7G2CJP4"/>
<feature type="region of interest" description="Disordered" evidence="1">
    <location>
        <begin position="267"/>
        <end position="323"/>
    </location>
</feature>
<feature type="compositionally biased region" description="Low complexity" evidence="1">
    <location>
        <begin position="356"/>
        <end position="374"/>
    </location>
</feature>
<feature type="compositionally biased region" description="Low complexity" evidence="1">
    <location>
        <begin position="392"/>
        <end position="403"/>
    </location>
</feature>
<feature type="compositionally biased region" description="Polar residues" evidence="1">
    <location>
        <begin position="191"/>
        <end position="200"/>
    </location>
</feature>